<dbReference type="Proteomes" id="UP000198855">
    <property type="component" value="Unassembled WGS sequence"/>
</dbReference>
<dbReference type="OrthoDB" id="2623963at2"/>
<organism evidence="1 2">
    <name type="scientific">Paenibacillus catalpae</name>
    <dbReference type="NCBI Taxonomy" id="1045775"/>
    <lineage>
        <taxon>Bacteria</taxon>
        <taxon>Bacillati</taxon>
        <taxon>Bacillota</taxon>
        <taxon>Bacilli</taxon>
        <taxon>Bacillales</taxon>
        <taxon>Paenibacillaceae</taxon>
        <taxon>Paenibacillus</taxon>
    </lineage>
</organism>
<dbReference type="EMBL" id="FOMT01000002">
    <property type="protein sequence ID" value="SFD98868.1"/>
    <property type="molecule type" value="Genomic_DNA"/>
</dbReference>
<dbReference type="STRING" id="1045775.SAMN05216378_1889"/>
<protein>
    <submittedName>
        <fullName evidence="1">Uncharacterized protein</fullName>
    </submittedName>
</protein>
<dbReference type="RefSeq" id="WP_091183921.1">
    <property type="nucleotide sequence ID" value="NZ_FOMT01000002.1"/>
</dbReference>
<name>A0A1I1WWW9_9BACL</name>
<gene>
    <name evidence="1" type="ORF">SAMN05216378_1889</name>
</gene>
<dbReference type="AlphaFoldDB" id="A0A1I1WWW9"/>
<accession>A0A1I1WWW9</accession>
<evidence type="ECO:0000313" key="2">
    <source>
        <dbReference type="Proteomes" id="UP000198855"/>
    </source>
</evidence>
<evidence type="ECO:0000313" key="1">
    <source>
        <dbReference type="EMBL" id="SFD98868.1"/>
    </source>
</evidence>
<reference evidence="2" key="1">
    <citation type="submission" date="2016-10" db="EMBL/GenBank/DDBJ databases">
        <authorList>
            <person name="Varghese N."/>
            <person name="Submissions S."/>
        </authorList>
    </citation>
    <scope>NUCLEOTIDE SEQUENCE [LARGE SCALE GENOMIC DNA]</scope>
    <source>
        <strain evidence="2">CGMCC 1.10784</strain>
    </source>
</reference>
<proteinExistence type="predicted"/>
<keyword evidence="2" id="KW-1185">Reference proteome</keyword>
<sequence>MMNRGLKITGIVLFLLLAVAGLIVWKYDFPKKIKLTYPAVEFRPGHPSSVDKTTITIKGTLHRRLFHDERFTGHIEIAKYDVTKSRMAPIIFQKDTLGGWGNLAYFVYAFKPSGAVKKLDIVQLSSIWKTGKFENVKLQLYERVEADLGSGKYIQIMAPATDYDSALALEQQYKDRDQY</sequence>